<feature type="transmembrane region" description="Helical" evidence="15">
    <location>
        <begin position="20"/>
        <end position="41"/>
    </location>
</feature>
<dbReference type="InterPro" id="IPR045899">
    <property type="entry name" value="ATL71-like"/>
</dbReference>
<reference evidence="17" key="1">
    <citation type="submission" date="2023-07" db="EMBL/GenBank/DDBJ databases">
        <title>draft genome sequence of fig (Ficus carica).</title>
        <authorList>
            <person name="Takahashi T."/>
            <person name="Nishimura K."/>
        </authorList>
    </citation>
    <scope>NUCLEOTIDE SEQUENCE</scope>
</reference>
<keyword evidence="11 15" id="KW-1133">Transmembrane helix</keyword>
<dbReference type="PROSITE" id="PS50089">
    <property type="entry name" value="ZF_RING_2"/>
    <property type="match status" value="1"/>
</dbReference>
<accession>A0AA88DSR6</accession>
<evidence type="ECO:0000256" key="9">
    <source>
        <dbReference type="ARBA" id="ARBA00022786"/>
    </source>
</evidence>
<evidence type="ECO:0000256" key="5">
    <source>
        <dbReference type="ARBA" id="ARBA00022679"/>
    </source>
</evidence>
<dbReference type="PANTHER" id="PTHR46719:SF7">
    <property type="entry name" value="RING-H2 FINGER PROTEIN ATL71-RELATED"/>
    <property type="match status" value="1"/>
</dbReference>
<dbReference type="CDD" id="cd16461">
    <property type="entry name" value="RING-H2_EL5-like"/>
    <property type="match status" value="1"/>
</dbReference>
<gene>
    <name evidence="17" type="ORF">TIFTF001_030084</name>
</gene>
<comment type="caution">
    <text evidence="17">The sequence shown here is derived from an EMBL/GenBank/DDBJ whole genome shotgun (WGS) entry which is preliminary data.</text>
</comment>
<keyword evidence="12 15" id="KW-0472">Membrane</keyword>
<dbReference type="GO" id="GO:0061630">
    <property type="term" value="F:ubiquitin protein ligase activity"/>
    <property type="evidence" value="ECO:0007669"/>
    <property type="project" value="UniProtKB-EC"/>
</dbReference>
<keyword evidence="6 15" id="KW-0812">Transmembrane</keyword>
<dbReference type="AlphaFoldDB" id="A0AA88DSR6"/>
<evidence type="ECO:0000256" key="12">
    <source>
        <dbReference type="ARBA" id="ARBA00023136"/>
    </source>
</evidence>
<dbReference type="GO" id="GO:0016020">
    <property type="term" value="C:membrane"/>
    <property type="evidence" value="ECO:0007669"/>
    <property type="project" value="UniProtKB-SubCell"/>
</dbReference>
<evidence type="ECO:0000256" key="15">
    <source>
        <dbReference type="SAM" id="Phobius"/>
    </source>
</evidence>
<dbReference type="PANTHER" id="PTHR46719">
    <property type="entry name" value="TRANSCRIPTION FACTOR C2H2 FAMILY-RELATED"/>
    <property type="match status" value="1"/>
</dbReference>
<comment type="pathway">
    <text evidence="3">Protein modification; protein ubiquitination.</text>
</comment>
<comment type="subcellular location">
    <subcellularLocation>
        <location evidence="2">Membrane</location>
        <topology evidence="2">Single-pass membrane protein</topology>
    </subcellularLocation>
</comment>
<name>A0AA88DSR6_FICCA</name>
<keyword evidence="5" id="KW-0808">Transferase</keyword>
<evidence type="ECO:0000259" key="16">
    <source>
        <dbReference type="PROSITE" id="PS50089"/>
    </source>
</evidence>
<dbReference type="SMART" id="SM00184">
    <property type="entry name" value="RING"/>
    <property type="match status" value="1"/>
</dbReference>
<dbReference type="SUPFAM" id="SSF57850">
    <property type="entry name" value="RING/U-box"/>
    <property type="match status" value="1"/>
</dbReference>
<evidence type="ECO:0000256" key="4">
    <source>
        <dbReference type="ARBA" id="ARBA00012483"/>
    </source>
</evidence>
<evidence type="ECO:0000256" key="10">
    <source>
        <dbReference type="ARBA" id="ARBA00022833"/>
    </source>
</evidence>
<keyword evidence="10" id="KW-0862">Zinc</keyword>
<feature type="domain" description="RING-type" evidence="16">
    <location>
        <begin position="109"/>
        <end position="151"/>
    </location>
</feature>
<dbReference type="Gene3D" id="3.30.40.10">
    <property type="entry name" value="Zinc/RING finger domain, C3HC4 (zinc finger)"/>
    <property type="match status" value="1"/>
</dbReference>
<evidence type="ECO:0000256" key="14">
    <source>
        <dbReference type="PROSITE-ProRule" id="PRU00175"/>
    </source>
</evidence>
<dbReference type="Pfam" id="PF13639">
    <property type="entry name" value="zf-RING_2"/>
    <property type="match status" value="1"/>
</dbReference>
<keyword evidence="7" id="KW-0479">Metal-binding</keyword>
<evidence type="ECO:0000256" key="7">
    <source>
        <dbReference type="ARBA" id="ARBA00022723"/>
    </source>
</evidence>
<evidence type="ECO:0000313" key="17">
    <source>
        <dbReference type="EMBL" id="GMN60990.1"/>
    </source>
</evidence>
<evidence type="ECO:0000256" key="8">
    <source>
        <dbReference type="ARBA" id="ARBA00022771"/>
    </source>
</evidence>
<organism evidence="17 18">
    <name type="scientific">Ficus carica</name>
    <name type="common">Common fig</name>
    <dbReference type="NCBI Taxonomy" id="3494"/>
    <lineage>
        <taxon>Eukaryota</taxon>
        <taxon>Viridiplantae</taxon>
        <taxon>Streptophyta</taxon>
        <taxon>Embryophyta</taxon>
        <taxon>Tracheophyta</taxon>
        <taxon>Spermatophyta</taxon>
        <taxon>Magnoliopsida</taxon>
        <taxon>eudicotyledons</taxon>
        <taxon>Gunneridae</taxon>
        <taxon>Pentapetalae</taxon>
        <taxon>rosids</taxon>
        <taxon>fabids</taxon>
        <taxon>Rosales</taxon>
        <taxon>Moraceae</taxon>
        <taxon>Ficeae</taxon>
        <taxon>Ficus</taxon>
    </lineage>
</organism>
<evidence type="ECO:0000313" key="18">
    <source>
        <dbReference type="Proteomes" id="UP001187192"/>
    </source>
</evidence>
<dbReference type="Proteomes" id="UP001187192">
    <property type="component" value="Unassembled WGS sequence"/>
</dbReference>
<sequence length="175" mass="18921">MNNTTSSDDDGSPSLGGFRYGIGVSVGVLTFIVALTLLAYYCNRARLNSEAGQRLRTPSVVMITVDDGPVSSGEFRGLNDDVLGRFPKLLYAQAKLHMRDENQSAFSSCSICLADYGDSDELRLLPDCGHFFHVDCVDSWLRQQPTCPICRSSPIPTPLTTPLAEVAPLATATTT</sequence>
<keyword evidence="8 14" id="KW-0863">Zinc-finger</keyword>
<keyword evidence="18" id="KW-1185">Reference proteome</keyword>
<dbReference type="GO" id="GO:0008270">
    <property type="term" value="F:zinc ion binding"/>
    <property type="evidence" value="ECO:0007669"/>
    <property type="project" value="UniProtKB-KW"/>
</dbReference>
<dbReference type="EC" id="2.3.2.27" evidence="4"/>
<evidence type="ECO:0000256" key="13">
    <source>
        <dbReference type="ARBA" id="ARBA00024209"/>
    </source>
</evidence>
<comment type="similarity">
    <text evidence="13">Belongs to the RING-type zinc finger family. ATL subfamily.</text>
</comment>
<comment type="catalytic activity">
    <reaction evidence="1">
        <text>S-ubiquitinyl-[E2 ubiquitin-conjugating enzyme]-L-cysteine + [acceptor protein]-L-lysine = [E2 ubiquitin-conjugating enzyme]-L-cysteine + N(6)-ubiquitinyl-[acceptor protein]-L-lysine.</text>
        <dbReference type="EC" id="2.3.2.27"/>
    </reaction>
</comment>
<dbReference type="InterPro" id="IPR001841">
    <property type="entry name" value="Znf_RING"/>
</dbReference>
<dbReference type="FunFam" id="3.30.40.10:FF:000187">
    <property type="entry name" value="E3 ubiquitin-protein ligase ATL6"/>
    <property type="match status" value="1"/>
</dbReference>
<evidence type="ECO:0000256" key="6">
    <source>
        <dbReference type="ARBA" id="ARBA00022692"/>
    </source>
</evidence>
<keyword evidence="9" id="KW-0833">Ubl conjugation pathway</keyword>
<evidence type="ECO:0000256" key="11">
    <source>
        <dbReference type="ARBA" id="ARBA00022989"/>
    </source>
</evidence>
<evidence type="ECO:0000256" key="2">
    <source>
        <dbReference type="ARBA" id="ARBA00004167"/>
    </source>
</evidence>
<dbReference type="InterPro" id="IPR013083">
    <property type="entry name" value="Znf_RING/FYVE/PHD"/>
</dbReference>
<evidence type="ECO:0000256" key="3">
    <source>
        <dbReference type="ARBA" id="ARBA00004906"/>
    </source>
</evidence>
<proteinExistence type="inferred from homology"/>
<protein>
    <recommendedName>
        <fullName evidence="4">RING-type E3 ubiquitin transferase</fullName>
        <ecNumber evidence="4">2.3.2.27</ecNumber>
    </recommendedName>
</protein>
<evidence type="ECO:0000256" key="1">
    <source>
        <dbReference type="ARBA" id="ARBA00000900"/>
    </source>
</evidence>
<dbReference type="EMBL" id="BTGU01000105">
    <property type="protein sequence ID" value="GMN60990.1"/>
    <property type="molecule type" value="Genomic_DNA"/>
</dbReference>